<evidence type="ECO:0000313" key="3">
    <source>
        <dbReference type="Proteomes" id="UP000186940"/>
    </source>
</evidence>
<organism evidence="2 3">
    <name type="scientific">Candidatus Syntropharchaeum caldarium</name>
    <dbReference type="NCBI Taxonomy" id="1838285"/>
    <lineage>
        <taxon>Archaea</taxon>
        <taxon>Methanobacteriati</taxon>
        <taxon>Methanobacteriota</taxon>
        <taxon>Stenosarchaea group</taxon>
        <taxon>Methanomicrobia</taxon>
        <taxon>Methanosarcinales</taxon>
        <taxon>ANME-2 cluster</taxon>
        <taxon>Candidatus Syntropharchaeum</taxon>
    </lineage>
</organism>
<sequence length="53" mass="5331">MVKIKLKKKGEEAGAAPAAPAGAASTTAVPSGVPPKITIKGAKVHIDEIILKK</sequence>
<comment type="caution">
    <text evidence="2">The sequence shown here is derived from an EMBL/GenBank/DDBJ whole genome shotgun (WGS) entry which is preliminary data.</text>
</comment>
<accession>A0A1F2P8S8</accession>
<proteinExistence type="predicted"/>
<dbReference type="AlphaFoldDB" id="A0A1F2P8S8"/>
<reference evidence="2" key="1">
    <citation type="submission" date="2016-05" db="EMBL/GenBank/DDBJ databases">
        <title>Microbial consortia oxidize butane by reversing methanogenesis.</title>
        <authorList>
            <person name="Laso-Perez R."/>
            <person name="Richter M."/>
            <person name="Wegener G."/>
            <person name="Musat F."/>
        </authorList>
    </citation>
    <scope>NUCLEOTIDE SEQUENCE [LARGE SCALE GENOMIC DNA]</scope>
    <source>
        <strain evidence="2">BOX2</strain>
    </source>
</reference>
<evidence type="ECO:0000313" key="2">
    <source>
        <dbReference type="EMBL" id="OFV67583.1"/>
    </source>
</evidence>
<dbReference type="EMBL" id="LYOS01000004">
    <property type="protein sequence ID" value="OFV67583.1"/>
    <property type="molecule type" value="Genomic_DNA"/>
</dbReference>
<keyword evidence="3" id="KW-1185">Reference proteome</keyword>
<evidence type="ECO:0000256" key="1">
    <source>
        <dbReference type="SAM" id="MobiDB-lite"/>
    </source>
</evidence>
<name>A0A1F2P8S8_9EURY</name>
<gene>
    <name evidence="2" type="ORF">SCAL_001501</name>
</gene>
<feature type="region of interest" description="Disordered" evidence="1">
    <location>
        <begin position="1"/>
        <end position="32"/>
    </location>
</feature>
<protein>
    <submittedName>
        <fullName evidence="2">Secreted protein</fullName>
    </submittedName>
</protein>
<dbReference type="Proteomes" id="UP000186940">
    <property type="component" value="Unassembled WGS sequence"/>
</dbReference>
<dbReference type="STRING" id="1838285.SCAL_001501"/>
<feature type="compositionally biased region" description="Low complexity" evidence="1">
    <location>
        <begin position="13"/>
        <end position="24"/>
    </location>
</feature>